<dbReference type="Proteomes" id="UP000295391">
    <property type="component" value="Unassembled WGS sequence"/>
</dbReference>
<evidence type="ECO:0000313" key="2">
    <source>
        <dbReference type="EMBL" id="TDQ64405.1"/>
    </source>
</evidence>
<keyword evidence="1" id="KW-0812">Transmembrane</keyword>
<keyword evidence="1" id="KW-0472">Membrane</keyword>
<comment type="caution">
    <text evidence="2">The sequence shown here is derived from an EMBL/GenBank/DDBJ whole genome shotgun (WGS) entry which is preliminary data.</text>
</comment>
<keyword evidence="1" id="KW-1133">Transmembrane helix</keyword>
<protein>
    <submittedName>
        <fullName evidence="2">Uncharacterized protein</fullName>
    </submittedName>
</protein>
<gene>
    <name evidence="2" type="ORF">ATL17_2424</name>
</gene>
<evidence type="ECO:0000256" key="1">
    <source>
        <dbReference type="SAM" id="Phobius"/>
    </source>
</evidence>
<dbReference type="AlphaFoldDB" id="A0A4R6VLM2"/>
<keyword evidence="3" id="KW-1185">Reference proteome</keyword>
<evidence type="ECO:0000313" key="3">
    <source>
        <dbReference type="Proteomes" id="UP000295391"/>
    </source>
</evidence>
<dbReference type="EMBL" id="SNYR01000002">
    <property type="protein sequence ID" value="TDQ64405.1"/>
    <property type="molecule type" value="Genomic_DNA"/>
</dbReference>
<organism evidence="2 3">
    <name type="scientific">Maritalea mobilis</name>
    <dbReference type="NCBI Taxonomy" id="483324"/>
    <lineage>
        <taxon>Bacteria</taxon>
        <taxon>Pseudomonadati</taxon>
        <taxon>Pseudomonadota</taxon>
        <taxon>Alphaproteobacteria</taxon>
        <taxon>Hyphomicrobiales</taxon>
        <taxon>Devosiaceae</taxon>
        <taxon>Maritalea</taxon>
    </lineage>
</organism>
<reference evidence="2 3" key="1">
    <citation type="submission" date="2019-03" db="EMBL/GenBank/DDBJ databases">
        <title>Genomic Encyclopedia of Type Strains, Phase III (KMG-III): the genomes of soil and plant-associated and newly described type strains.</title>
        <authorList>
            <person name="Whitman W."/>
        </authorList>
    </citation>
    <scope>NUCLEOTIDE SEQUENCE [LARGE SCALE GENOMIC DNA]</scope>
    <source>
        <strain evidence="2 3">CGMCC 1.7002</strain>
    </source>
</reference>
<accession>A0A4R6VLM2</accession>
<feature type="transmembrane region" description="Helical" evidence="1">
    <location>
        <begin position="37"/>
        <end position="57"/>
    </location>
</feature>
<sequence>MKNKKLLKCLSVIGIAFIVVMIAMTAFLAMYSSLDTISKAGFIVASCSVIGLLVWALHTIQLLLRNKPEEVFDISTPTDI</sequence>
<proteinExistence type="predicted"/>
<feature type="transmembrane region" description="Helical" evidence="1">
    <location>
        <begin position="12"/>
        <end position="31"/>
    </location>
</feature>
<name>A0A4R6VLM2_9HYPH</name>